<reference evidence="5 6" key="1">
    <citation type="submission" date="2009-03" db="EMBL/GenBank/DDBJ databases">
        <title>Comparison of the complete genome sequences of Rhodococcus erythropolis PR4 and Rhodococcus opacus B4.</title>
        <authorList>
            <person name="Takarada H."/>
            <person name="Sekine M."/>
            <person name="Hosoyama A."/>
            <person name="Yamada R."/>
            <person name="Fujisawa T."/>
            <person name="Omata S."/>
            <person name="Shimizu A."/>
            <person name="Tsukatani N."/>
            <person name="Tanikawa S."/>
            <person name="Fujita N."/>
            <person name="Harayama S."/>
        </authorList>
    </citation>
    <scope>NUCLEOTIDE SEQUENCE [LARGE SCALE GENOMIC DNA]</scope>
    <source>
        <strain evidence="5 6">B4</strain>
    </source>
</reference>
<dbReference type="PATRIC" id="fig|632772.20.peg.3012"/>
<dbReference type="STRING" id="632772.ROP_28830"/>
<dbReference type="GO" id="GO:0003677">
    <property type="term" value="F:DNA binding"/>
    <property type="evidence" value="ECO:0007669"/>
    <property type="project" value="UniProtKB-KW"/>
</dbReference>
<dbReference type="InterPro" id="IPR008920">
    <property type="entry name" value="TF_FadR/GntR_C"/>
</dbReference>
<dbReference type="Pfam" id="PF07729">
    <property type="entry name" value="FCD"/>
    <property type="match status" value="1"/>
</dbReference>
<protein>
    <submittedName>
        <fullName evidence="5">Putative GntR family transcriptional regulator</fullName>
    </submittedName>
</protein>
<organism evidence="5 6">
    <name type="scientific">Rhodococcus opacus (strain B4)</name>
    <dbReference type="NCBI Taxonomy" id="632772"/>
    <lineage>
        <taxon>Bacteria</taxon>
        <taxon>Bacillati</taxon>
        <taxon>Actinomycetota</taxon>
        <taxon>Actinomycetes</taxon>
        <taxon>Mycobacteriales</taxon>
        <taxon>Nocardiaceae</taxon>
        <taxon>Rhodococcus</taxon>
    </lineage>
</organism>
<dbReference type="SMART" id="SM00345">
    <property type="entry name" value="HTH_GNTR"/>
    <property type="match status" value="1"/>
</dbReference>
<dbReference type="InterPro" id="IPR000524">
    <property type="entry name" value="Tscrpt_reg_HTH_GntR"/>
</dbReference>
<keyword evidence="1" id="KW-0805">Transcription regulation</keyword>
<dbReference type="KEGG" id="rop:ROP_28830"/>
<evidence type="ECO:0000313" key="5">
    <source>
        <dbReference type="EMBL" id="BAH51130.1"/>
    </source>
</evidence>
<dbReference type="PANTHER" id="PTHR43537:SF24">
    <property type="entry name" value="GLUCONATE OPERON TRANSCRIPTIONAL REPRESSOR"/>
    <property type="match status" value="1"/>
</dbReference>
<sequence>MPPTMLDHTASALQQLPDEVASYVRKMILAGTVRPGEFVRIERIAEAVGVSTTPVREGLLKLCGEGFVDTVPRRGYVVAPFTKQDVRDLFWAHALLAGELASRAAENVGPTDLDELATILRDHEKAIAHGDADDVAALGLAFHSRVNAAAGSPRLVRLLDSVTANLPNLYDAQLSTPQEARLLAALRKRAARSAKTLVESHILAGADHMIAELDRRGLWSDISDAVSPCTRRAPPPSYAAPA</sequence>
<dbReference type="InterPro" id="IPR036388">
    <property type="entry name" value="WH-like_DNA-bd_sf"/>
</dbReference>
<dbReference type="Proteomes" id="UP000002212">
    <property type="component" value="Chromosome"/>
</dbReference>
<feature type="domain" description="HTH gntR-type" evidence="4">
    <location>
        <begin position="14"/>
        <end position="81"/>
    </location>
</feature>
<dbReference type="GO" id="GO:0003700">
    <property type="term" value="F:DNA-binding transcription factor activity"/>
    <property type="evidence" value="ECO:0007669"/>
    <property type="project" value="InterPro"/>
</dbReference>
<dbReference type="EMBL" id="AP011115">
    <property type="protein sequence ID" value="BAH51130.1"/>
    <property type="molecule type" value="Genomic_DNA"/>
</dbReference>
<dbReference type="PANTHER" id="PTHR43537">
    <property type="entry name" value="TRANSCRIPTIONAL REGULATOR, GNTR FAMILY"/>
    <property type="match status" value="1"/>
</dbReference>
<dbReference type="HOGENOM" id="CLU_017584_5_4_11"/>
<keyword evidence="2" id="KW-0238">DNA-binding</keyword>
<evidence type="ECO:0000259" key="4">
    <source>
        <dbReference type="PROSITE" id="PS50949"/>
    </source>
</evidence>
<dbReference type="PROSITE" id="PS50949">
    <property type="entry name" value="HTH_GNTR"/>
    <property type="match status" value="1"/>
</dbReference>
<dbReference type="CDD" id="cd07377">
    <property type="entry name" value="WHTH_GntR"/>
    <property type="match status" value="1"/>
</dbReference>
<gene>
    <name evidence="5" type="ordered locus">ROP_28830</name>
</gene>
<dbReference type="AlphaFoldDB" id="C1B5K4"/>
<dbReference type="InterPro" id="IPR036390">
    <property type="entry name" value="WH_DNA-bd_sf"/>
</dbReference>
<dbReference type="SUPFAM" id="SSF48008">
    <property type="entry name" value="GntR ligand-binding domain-like"/>
    <property type="match status" value="1"/>
</dbReference>
<dbReference type="SUPFAM" id="SSF46785">
    <property type="entry name" value="Winged helix' DNA-binding domain"/>
    <property type="match status" value="1"/>
</dbReference>
<name>C1B5K4_RHOOB</name>
<accession>C1B5K4</accession>
<dbReference type="Gene3D" id="1.20.120.530">
    <property type="entry name" value="GntR ligand-binding domain-like"/>
    <property type="match status" value="1"/>
</dbReference>
<keyword evidence="3" id="KW-0804">Transcription</keyword>
<dbReference type="InterPro" id="IPR011711">
    <property type="entry name" value="GntR_C"/>
</dbReference>
<evidence type="ECO:0000256" key="1">
    <source>
        <dbReference type="ARBA" id="ARBA00023015"/>
    </source>
</evidence>
<evidence type="ECO:0000313" key="6">
    <source>
        <dbReference type="Proteomes" id="UP000002212"/>
    </source>
</evidence>
<evidence type="ECO:0000256" key="3">
    <source>
        <dbReference type="ARBA" id="ARBA00023163"/>
    </source>
</evidence>
<dbReference type="Pfam" id="PF00392">
    <property type="entry name" value="GntR"/>
    <property type="match status" value="1"/>
</dbReference>
<evidence type="ECO:0000256" key="2">
    <source>
        <dbReference type="ARBA" id="ARBA00023125"/>
    </source>
</evidence>
<dbReference type="Gene3D" id="1.10.10.10">
    <property type="entry name" value="Winged helix-like DNA-binding domain superfamily/Winged helix DNA-binding domain"/>
    <property type="match status" value="1"/>
</dbReference>
<proteinExistence type="predicted"/>
<dbReference type="SMART" id="SM00895">
    <property type="entry name" value="FCD"/>
    <property type="match status" value="1"/>
</dbReference>